<reference evidence="16" key="1">
    <citation type="submission" date="2021-05" db="EMBL/GenBank/DDBJ databases">
        <authorList>
            <person name="Pietrasiak N."/>
            <person name="Ward R."/>
            <person name="Stajich J.E."/>
            <person name="Kurbessoian T."/>
        </authorList>
    </citation>
    <scope>NUCLEOTIDE SEQUENCE</scope>
    <source>
        <strain evidence="16">GSE-TBD4-15B</strain>
    </source>
</reference>
<comment type="cofactor">
    <cofactor evidence="13">
        <name>Zn(2+)</name>
        <dbReference type="ChEBI" id="CHEBI:29105"/>
    </cofactor>
    <text evidence="13">Binds 1 zinc ion per subunit.</text>
</comment>
<evidence type="ECO:0000256" key="12">
    <source>
        <dbReference type="ARBA" id="ARBA00025280"/>
    </source>
</evidence>
<feature type="zinc finger region" description="C4-type" evidence="13">
    <location>
        <begin position="33"/>
        <end position="55"/>
    </location>
</feature>
<organism evidence="16 17">
    <name type="scientific">Pegethrix bostrychoides GSE-TBD4-15B</name>
    <dbReference type="NCBI Taxonomy" id="2839662"/>
    <lineage>
        <taxon>Bacteria</taxon>
        <taxon>Bacillati</taxon>
        <taxon>Cyanobacteriota</taxon>
        <taxon>Cyanophyceae</taxon>
        <taxon>Oculatellales</taxon>
        <taxon>Oculatellaceae</taxon>
        <taxon>Pegethrix</taxon>
    </lineage>
</organism>
<comment type="pathway">
    <text evidence="13">Lipid metabolism; malonyl-CoA biosynthesis; malonyl-CoA from acetyl-CoA: step 1/1.</text>
</comment>
<keyword evidence="3 13" id="KW-0808">Transferase</keyword>
<dbReference type="EC" id="2.1.3.15" evidence="13"/>
<dbReference type="GO" id="GO:0016743">
    <property type="term" value="F:carboxyl- or carbamoyltransferase activity"/>
    <property type="evidence" value="ECO:0007669"/>
    <property type="project" value="UniProtKB-UniRule"/>
</dbReference>
<feature type="domain" description="CoA carboxyltransferase N-terminal" evidence="15">
    <location>
        <begin position="29"/>
        <end position="298"/>
    </location>
</feature>
<evidence type="ECO:0000256" key="6">
    <source>
        <dbReference type="ARBA" id="ARBA00022771"/>
    </source>
</evidence>
<gene>
    <name evidence="13 16" type="primary">accD</name>
    <name evidence="16" type="ORF">KME07_22830</name>
</gene>
<keyword evidence="10 13" id="KW-0443">Lipid metabolism</keyword>
<keyword evidence="4 13" id="KW-0479">Metal-binding</keyword>
<evidence type="ECO:0000256" key="2">
    <source>
        <dbReference type="ARBA" id="ARBA00022516"/>
    </source>
</evidence>
<dbReference type="Pfam" id="PF01039">
    <property type="entry name" value="Carboxyl_trans"/>
    <property type="match status" value="1"/>
</dbReference>
<dbReference type="PROSITE" id="PS50980">
    <property type="entry name" value="COA_CT_NTER"/>
    <property type="match status" value="1"/>
</dbReference>
<proteinExistence type="inferred from homology"/>
<evidence type="ECO:0000256" key="9">
    <source>
        <dbReference type="ARBA" id="ARBA00022840"/>
    </source>
</evidence>
<evidence type="ECO:0000256" key="5">
    <source>
        <dbReference type="ARBA" id="ARBA00022741"/>
    </source>
</evidence>
<keyword evidence="6 13" id="KW-0863">Zinc-finger</keyword>
<dbReference type="EMBL" id="JAHHHV010000086">
    <property type="protein sequence ID" value="MBW4468272.1"/>
    <property type="molecule type" value="Genomic_DNA"/>
</dbReference>
<feature type="region of interest" description="Disordered" evidence="14">
    <location>
        <begin position="315"/>
        <end position="335"/>
    </location>
</feature>
<evidence type="ECO:0000256" key="3">
    <source>
        <dbReference type="ARBA" id="ARBA00022679"/>
    </source>
</evidence>
<dbReference type="GO" id="GO:0005524">
    <property type="term" value="F:ATP binding"/>
    <property type="evidence" value="ECO:0007669"/>
    <property type="project" value="UniProtKB-KW"/>
</dbReference>
<dbReference type="InterPro" id="IPR011762">
    <property type="entry name" value="COA_CT_N"/>
</dbReference>
<feature type="binding site" evidence="13">
    <location>
        <position position="33"/>
    </location>
    <ligand>
        <name>Zn(2+)</name>
        <dbReference type="ChEBI" id="CHEBI:29105"/>
    </ligand>
</feature>
<reference evidence="16" key="2">
    <citation type="journal article" date="2022" name="Microbiol. Resour. Announc.">
        <title>Metagenome Sequencing to Explore Phylogenomics of Terrestrial Cyanobacteria.</title>
        <authorList>
            <person name="Ward R.D."/>
            <person name="Stajich J.E."/>
            <person name="Johansen J.R."/>
            <person name="Huntemann M."/>
            <person name="Clum A."/>
            <person name="Foster B."/>
            <person name="Foster B."/>
            <person name="Roux S."/>
            <person name="Palaniappan K."/>
            <person name="Varghese N."/>
            <person name="Mukherjee S."/>
            <person name="Reddy T.B.K."/>
            <person name="Daum C."/>
            <person name="Copeland A."/>
            <person name="Chen I.A."/>
            <person name="Ivanova N.N."/>
            <person name="Kyrpides N.C."/>
            <person name="Shapiro N."/>
            <person name="Eloe-Fadrosh E.A."/>
            <person name="Pietrasiak N."/>
        </authorList>
    </citation>
    <scope>NUCLEOTIDE SEQUENCE</scope>
    <source>
        <strain evidence="16">GSE-TBD4-15B</strain>
    </source>
</reference>
<evidence type="ECO:0000256" key="1">
    <source>
        <dbReference type="ARBA" id="ARBA00004496"/>
    </source>
</evidence>
<comment type="subcellular location">
    <subcellularLocation>
        <location evidence="1 13">Cytoplasm</location>
    </subcellularLocation>
</comment>
<dbReference type="PANTHER" id="PTHR42995">
    <property type="entry name" value="ACETYL-COENZYME A CARBOXYLASE CARBOXYL TRANSFERASE SUBUNIT BETA, CHLOROPLASTIC"/>
    <property type="match status" value="1"/>
</dbReference>
<name>A0A951U898_9CYAN</name>
<keyword evidence="11 13" id="KW-0275">Fatty acid biosynthesis</keyword>
<evidence type="ECO:0000256" key="11">
    <source>
        <dbReference type="ARBA" id="ARBA00023160"/>
    </source>
</evidence>
<sequence>MSLFDWFANRQKPKSPAKDRQEREIADGLWTKCPACSTLTYTKDLHSNQMVCVECGHHLRIYADERVEQLIDPGSWQPLDLDLRPVDPLSFRDRKAYSDRLRETQDKTGLIDGVQTGLGQLDGLAIGLGVMDFRFMGGSMGSVVGEKLTRMIEAASRDRRPVIIVCASGGARMQEGMLSLMQMAKISAALERHRESALFYVPVLTHPTTGGVTASFAMLGDIILAEPKATIGFAGRRVVEQTLREKLPDDFQTSEYLLTHGFIDAIVPRTQLKKTLAQLIRLHQPSLSVTASQLDSTSLEPASNGGEVLSHLMPKASTVPNSFPDSLPAKFRSED</sequence>
<keyword evidence="9 13" id="KW-0067">ATP-binding</keyword>
<protein>
    <recommendedName>
        <fullName evidence="13">Acetyl-coenzyme A carboxylase carboxyl transferase subunit beta</fullName>
        <shortName evidence="13">ACCase subunit beta</shortName>
        <shortName evidence="13">Acetyl-CoA carboxylase carboxyltransferase subunit beta</shortName>
        <ecNumber evidence="13">2.1.3.15</ecNumber>
    </recommendedName>
</protein>
<dbReference type="Proteomes" id="UP000707356">
    <property type="component" value="Unassembled WGS sequence"/>
</dbReference>
<dbReference type="InterPro" id="IPR034733">
    <property type="entry name" value="AcCoA_carboxyl_beta"/>
</dbReference>
<dbReference type="NCBIfam" id="TIGR00515">
    <property type="entry name" value="accD"/>
    <property type="match status" value="1"/>
</dbReference>
<dbReference type="PRINTS" id="PR01070">
    <property type="entry name" value="ACCCTRFRASEB"/>
</dbReference>
<dbReference type="InterPro" id="IPR029045">
    <property type="entry name" value="ClpP/crotonase-like_dom_sf"/>
</dbReference>
<dbReference type="AlphaFoldDB" id="A0A951U898"/>
<feature type="binding site" evidence="13">
    <location>
        <position position="55"/>
    </location>
    <ligand>
        <name>Zn(2+)</name>
        <dbReference type="ChEBI" id="CHEBI:29105"/>
    </ligand>
</feature>
<dbReference type="GO" id="GO:0009317">
    <property type="term" value="C:acetyl-CoA carboxylase complex"/>
    <property type="evidence" value="ECO:0007669"/>
    <property type="project" value="InterPro"/>
</dbReference>
<comment type="function">
    <text evidence="12 13">Component of the acetyl coenzyme A carboxylase (ACC) complex. Biotin carboxylase (BC) catalyzes the carboxylation of biotin on its carrier protein (BCCP) and then the CO(2) group is transferred by the transcarboxylase to acetyl-CoA to form malonyl-CoA.</text>
</comment>
<keyword evidence="8 13" id="KW-0862">Zinc</keyword>
<dbReference type="GO" id="GO:0008270">
    <property type="term" value="F:zinc ion binding"/>
    <property type="evidence" value="ECO:0007669"/>
    <property type="project" value="UniProtKB-UniRule"/>
</dbReference>
<evidence type="ECO:0000256" key="7">
    <source>
        <dbReference type="ARBA" id="ARBA00022832"/>
    </source>
</evidence>
<comment type="caution">
    <text evidence="16">The sequence shown here is derived from an EMBL/GenBank/DDBJ whole genome shotgun (WGS) entry which is preliminary data.</text>
</comment>
<dbReference type="GO" id="GO:2001295">
    <property type="term" value="P:malonyl-CoA biosynthetic process"/>
    <property type="evidence" value="ECO:0007669"/>
    <property type="project" value="UniProtKB-UniRule"/>
</dbReference>
<evidence type="ECO:0000256" key="10">
    <source>
        <dbReference type="ARBA" id="ARBA00023098"/>
    </source>
</evidence>
<keyword evidence="5 13" id="KW-0547">Nucleotide-binding</keyword>
<feature type="binding site" evidence="13">
    <location>
        <position position="36"/>
    </location>
    <ligand>
        <name>Zn(2+)</name>
        <dbReference type="ChEBI" id="CHEBI:29105"/>
    </ligand>
</feature>
<accession>A0A951U898</accession>
<dbReference type="SUPFAM" id="SSF52096">
    <property type="entry name" value="ClpP/crotonase"/>
    <property type="match status" value="1"/>
</dbReference>
<comment type="subunit">
    <text evidence="13">Acetyl-CoA carboxylase is a heterohexamer composed of biotin carboxyl carrier protein (AccB), biotin carboxylase (AccC) and two subunits each of ACCase subunit alpha (AccA) and ACCase subunit beta (AccD).</text>
</comment>
<dbReference type="InterPro" id="IPR000438">
    <property type="entry name" value="Acetyl_CoA_COase_Trfase_b_su"/>
</dbReference>
<feature type="binding site" evidence="13">
    <location>
        <position position="52"/>
    </location>
    <ligand>
        <name>Zn(2+)</name>
        <dbReference type="ChEBI" id="CHEBI:29105"/>
    </ligand>
</feature>
<evidence type="ECO:0000256" key="14">
    <source>
        <dbReference type="SAM" id="MobiDB-lite"/>
    </source>
</evidence>
<evidence type="ECO:0000259" key="15">
    <source>
        <dbReference type="PROSITE" id="PS50980"/>
    </source>
</evidence>
<keyword evidence="13" id="KW-0963">Cytoplasm</keyword>
<dbReference type="HAMAP" id="MF_01395">
    <property type="entry name" value="AcetylCoA_CT_beta"/>
    <property type="match status" value="1"/>
</dbReference>
<evidence type="ECO:0000256" key="13">
    <source>
        <dbReference type="HAMAP-Rule" id="MF_01395"/>
    </source>
</evidence>
<dbReference type="InterPro" id="IPR041010">
    <property type="entry name" value="Znf-ACC"/>
</dbReference>
<evidence type="ECO:0000313" key="17">
    <source>
        <dbReference type="Proteomes" id="UP000707356"/>
    </source>
</evidence>
<dbReference type="PANTHER" id="PTHR42995:SF5">
    <property type="entry name" value="ACETYL-COENZYME A CARBOXYLASE CARBOXYL TRANSFERASE SUBUNIT BETA, CHLOROPLASTIC"/>
    <property type="match status" value="1"/>
</dbReference>
<dbReference type="GO" id="GO:0006633">
    <property type="term" value="P:fatty acid biosynthetic process"/>
    <property type="evidence" value="ECO:0007669"/>
    <property type="project" value="UniProtKB-KW"/>
</dbReference>
<evidence type="ECO:0000313" key="16">
    <source>
        <dbReference type="EMBL" id="MBW4468272.1"/>
    </source>
</evidence>
<keyword evidence="16" id="KW-0436">Ligase</keyword>
<comment type="similarity">
    <text evidence="13">Belongs to the AccD/PCCB family.</text>
</comment>
<keyword evidence="7 13" id="KW-0276">Fatty acid metabolism</keyword>
<comment type="catalytic activity">
    <reaction evidence="13">
        <text>N(6)-carboxybiotinyl-L-lysyl-[protein] + acetyl-CoA = N(6)-biotinyl-L-lysyl-[protein] + malonyl-CoA</text>
        <dbReference type="Rhea" id="RHEA:54728"/>
        <dbReference type="Rhea" id="RHEA-COMP:10505"/>
        <dbReference type="Rhea" id="RHEA-COMP:10506"/>
        <dbReference type="ChEBI" id="CHEBI:57288"/>
        <dbReference type="ChEBI" id="CHEBI:57384"/>
        <dbReference type="ChEBI" id="CHEBI:83144"/>
        <dbReference type="ChEBI" id="CHEBI:83145"/>
        <dbReference type="EC" id="2.1.3.15"/>
    </reaction>
</comment>
<dbReference type="Pfam" id="PF17848">
    <property type="entry name" value="Zn_ribbon_ACC"/>
    <property type="match status" value="1"/>
</dbReference>
<evidence type="ECO:0000256" key="4">
    <source>
        <dbReference type="ARBA" id="ARBA00022723"/>
    </source>
</evidence>
<dbReference type="GO" id="GO:0003989">
    <property type="term" value="F:acetyl-CoA carboxylase activity"/>
    <property type="evidence" value="ECO:0007669"/>
    <property type="project" value="InterPro"/>
</dbReference>
<dbReference type="Gene3D" id="3.90.226.10">
    <property type="entry name" value="2-enoyl-CoA Hydratase, Chain A, domain 1"/>
    <property type="match status" value="1"/>
</dbReference>
<keyword evidence="2 13" id="KW-0444">Lipid biosynthesis</keyword>
<evidence type="ECO:0000256" key="8">
    <source>
        <dbReference type="ARBA" id="ARBA00022833"/>
    </source>
</evidence>